<keyword evidence="1" id="KW-0812">Transmembrane</keyword>
<evidence type="ECO:0000256" key="1">
    <source>
        <dbReference type="SAM" id="Phobius"/>
    </source>
</evidence>
<dbReference type="Proteomes" id="UP000000310">
    <property type="component" value="Chromosome"/>
</dbReference>
<evidence type="ECO:0000313" key="2">
    <source>
        <dbReference type="EMBL" id="ADY51799.1"/>
    </source>
</evidence>
<name>F0SD42_PSESL</name>
<accession>F0SD42</accession>
<dbReference type="HOGENOM" id="CLU_1625679_0_0_10"/>
<feature type="transmembrane region" description="Helical" evidence="1">
    <location>
        <begin position="7"/>
        <end position="27"/>
    </location>
</feature>
<keyword evidence="3" id="KW-1185">Reference proteome</keyword>
<dbReference type="KEGG" id="psn:Pedsa_1231"/>
<dbReference type="eggNOG" id="ENOG50319R3">
    <property type="taxonomic scope" value="Bacteria"/>
</dbReference>
<keyword evidence="1" id="KW-0472">Membrane</keyword>
<protein>
    <submittedName>
        <fullName evidence="2">Uncharacterized protein</fullName>
    </submittedName>
</protein>
<reference evidence="2 3" key="1">
    <citation type="journal article" date="2011" name="Stand. Genomic Sci.">
        <title>Complete genome sequence of the gliding, heparinolytic Pedobacter saltans type strain (113).</title>
        <authorList>
            <person name="Liolios K."/>
            <person name="Sikorski J."/>
            <person name="Lu M."/>
            <person name="Nolan M."/>
            <person name="Lapidus A."/>
            <person name="Lucas S."/>
            <person name="Hammon N."/>
            <person name="Deshpande S."/>
            <person name="Cheng J.F."/>
            <person name="Tapia R."/>
            <person name="Han C."/>
            <person name="Goodwin L."/>
            <person name="Pitluck S."/>
            <person name="Huntemann M."/>
            <person name="Ivanova N."/>
            <person name="Pagani I."/>
            <person name="Mavromatis K."/>
            <person name="Ovchinikova G."/>
            <person name="Pati A."/>
            <person name="Chen A."/>
            <person name="Palaniappan K."/>
            <person name="Land M."/>
            <person name="Hauser L."/>
            <person name="Brambilla E.M."/>
            <person name="Kotsyurbenko O."/>
            <person name="Rohde M."/>
            <person name="Tindall B.J."/>
            <person name="Abt B."/>
            <person name="Goker M."/>
            <person name="Detter J.C."/>
            <person name="Woyke T."/>
            <person name="Bristow J."/>
            <person name="Eisen J.A."/>
            <person name="Markowitz V."/>
            <person name="Hugenholtz P."/>
            <person name="Klenk H.P."/>
            <person name="Kyrpides N.C."/>
        </authorList>
    </citation>
    <scope>NUCLEOTIDE SEQUENCE [LARGE SCALE GENOMIC DNA]</scope>
    <source>
        <strain evidence="3">ATCC 51119 / DSM 12145 / JCM 21818 / LMG 10337 / NBRC 100064 / NCIMB 13643</strain>
    </source>
</reference>
<gene>
    <name evidence="2" type="ordered locus">Pedsa_1231</name>
</gene>
<sequence>MSDKAKKIFLAITIIVPFVLYCTYYYGKMIKNAPYKFAEFEYLELKAGVGEKYEKSYNSKTQDYQFVTVSDSVINKKVKLSKDDLLYLHRKAAELGFWDWPAKMLGKKDDSPRYYLEFVYQRKSKTIELDADFNENTRLKDAALQLIKTVEKTIDEAEARTKQ</sequence>
<evidence type="ECO:0000313" key="3">
    <source>
        <dbReference type="Proteomes" id="UP000000310"/>
    </source>
</evidence>
<dbReference type="AlphaFoldDB" id="F0SD42"/>
<reference evidence="3" key="2">
    <citation type="submission" date="2011-02" db="EMBL/GenBank/DDBJ databases">
        <title>The complete genome of Pedobacter saltans DSM 12145.</title>
        <authorList>
            <consortium name="US DOE Joint Genome Institute (JGI-PGF)"/>
            <person name="Lucas S."/>
            <person name="Copeland A."/>
            <person name="Lapidus A."/>
            <person name="Bruce D."/>
            <person name="Goodwin L."/>
            <person name="Pitluck S."/>
            <person name="Kyrpides N."/>
            <person name="Mavromatis K."/>
            <person name="Pagani I."/>
            <person name="Ivanova N."/>
            <person name="Ovchinnikova G."/>
            <person name="Lu M."/>
            <person name="Detter J.C."/>
            <person name="Han C."/>
            <person name="Land M."/>
            <person name="Hauser L."/>
            <person name="Markowitz V."/>
            <person name="Cheng J.-F."/>
            <person name="Hugenholtz P."/>
            <person name="Woyke T."/>
            <person name="Wu D."/>
            <person name="Tindall B."/>
            <person name="Pomrenke H.G."/>
            <person name="Brambilla E."/>
            <person name="Klenk H.-P."/>
            <person name="Eisen J.A."/>
        </authorList>
    </citation>
    <scope>NUCLEOTIDE SEQUENCE [LARGE SCALE GENOMIC DNA]</scope>
    <source>
        <strain evidence="3">ATCC 51119 / DSM 12145 / JCM 21818 / LMG 10337 / NBRC 100064 / NCIMB 13643</strain>
    </source>
</reference>
<dbReference type="STRING" id="762903.Pedsa_1231"/>
<keyword evidence="1" id="KW-1133">Transmembrane helix</keyword>
<proteinExistence type="predicted"/>
<organism evidence="2 3">
    <name type="scientific">Pseudopedobacter saltans (strain ATCC 51119 / DSM 12145 / JCM 21818 / CCUG 39354 / LMG 10337 / NBRC 100064 / NCIMB 13643)</name>
    <name type="common">Pedobacter saltans</name>
    <dbReference type="NCBI Taxonomy" id="762903"/>
    <lineage>
        <taxon>Bacteria</taxon>
        <taxon>Pseudomonadati</taxon>
        <taxon>Bacteroidota</taxon>
        <taxon>Sphingobacteriia</taxon>
        <taxon>Sphingobacteriales</taxon>
        <taxon>Sphingobacteriaceae</taxon>
        <taxon>Pseudopedobacter</taxon>
    </lineage>
</organism>
<dbReference type="EMBL" id="CP002545">
    <property type="protein sequence ID" value="ADY51799.1"/>
    <property type="molecule type" value="Genomic_DNA"/>
</dbReference>
<dbReference type="OrthoDB" id="795346at2"/>
<dbReference type="RefSeq" id="WP_013632298.1">
    <property type="nucleotide sequence ID" value="NC_015177.1"/>
</dbReference>